<dbReference type="EMBL" id="MN740799">
    <property type="protein sequence ID" value="QHU12367.1"/>
    <property type="molecule type" value="Genomic_DNA"/>
</dbReference>
<reference evidence="1" key="1">
    <citation type="journal article" date="2020" name="Nature">
        <title>Giant virus diversity and host interactions through global metagenomics.</title>
        <authorList>
            <person name="Schulz F."/>
            <person name="Roux S."/>
            <person name="Paez-Espino D."/>
            <person name="Jungbluth S."/>
            <person name="Walsh D.A."/>
            <person name="Denef V.J."/>
            <person name="McMahon K.D."/>
            <person name="Konstantinidis K.T."/>
            <person name="Eloe-Fadrosh E.A."/>
            <person name="Kyrpides N.C."/>
            <person name="Woyke T."/>
        </authorList>
    </citation>
    <scope>NUCLEOTIDE SEQUENCE</scope>
    <source>
        <strain evidence="1">GVMAG-S-1101171-110</strain>
    </source>
</reference>
<sequence>MLEWILIIVIILCISIWYYTQSVSEYSLAQIKESQISMQLAQVWDEKKPVVISDVRPQEIWLANSLRQTKYWSAEPTWNIYENTRHYLATHQGRTKEQAWAEILGISQIQQTILTKWFELSPWIFHMKTEAHIGPEGLRHCFGWATSYSCTQGVARCIILHSAQKAKMPDGWKGLRWKDATFTHHPLWVQVQYIEVVLRPGTTLLVPPHWIVAIEPADTNETIWWIRSDVHHPISAMAQRLNEST</sequence>
<dbReference type="AlphaFoldDB" id="A0A6C0K6M9"/>
<proteinExistence type="predicted"/>
<protein>
    <recommendedName>
        <fullName evidence="2">Cupin-like domain-containing protein</fullName>
    </recommendedName>
</protein>
<evidence type="ECO:0000313" key="1">
    <source>
        <dbReference type="EMBL" id="QHU12367.1"/>
    </source>
</evidence>
<name>A0A6C0K6M9_9ZZZZ</name>
<organism evidence="1">
    <name type="scientific">viral metagenome</name>
    <dbReference type="NCBI Taxonomy" id="1070528"/>
    <lineage>
        <taxon>unclassified sequences</taxon>
        <taxon>metagenomes</taxon>
        <taxon>organismal metagenomes</taxon>
    </lineage>
</organism>
<evidence type="ECO:0008006" key="2">
    <source>
        <dbReference type="Google" id="ProtNLM"/>
    </source>
</evidence>
<accession>A0A6C0K6M9</accession>